<feature type="transmembrane region" description="Helical" evidence="5">
    <location>
        <begin position="181"/>
        <end position="200"/>
    </location>
</feature>
<evidence type="ECO:0000256" key="5">
    <source>
        <dbReference type="SAM" id="Phobius"/>
    </source>
</evidence>
<dbReference type="PANTHER" id="PTHR21576">
    <property type="entry name" value="UNCHARACTERIZED NODULIN-LIKE PROTEIN"/>
    <property type="match status" value="1"/>
</dbReference>
<keyword evidence="2 5" id="KW-0812">Transmembrane</keyword>
<keyword evidence="4 5" id="KW-0472">Membrane</keyword>
<sequence length="535" mass="57899">MAVLVFSVRHKAGPRITLMIGLVLHLGGYTALYCAASGMFRPPYWVVVAIAVVAFNGGSWVDTTCIATSVRNFPHDRGTAVGILKSFVGISAATYTTLYVAAFRPHAIRFLLFIGIAPVVIGIVAIPFMNHVPFRQRSELELHETSCTTGMRFGIAYQVVLTMGLAQMAAAIFGAHRLDHHMRVVMLVGSIVLLLPLLAIPYRSGGLRARPARRTSEDEAFDLIPAKEVCRIRLALAATFGRPAGASGVDEPLLMSDAGLEAQPLVADRARTPGDAFPVDLTPWQCQSSINYWLLFLVFGIDTSMGMLFLNNLGQIVQSRGGSHDGQALLVSLFSVLNATGRLAFGYIPERTLHLWGVPRSFFLVVVAAASTMVAAWAAVASVQALSAVAFVWGFAYGGHWSLMPALASEVFGLTHFATNYCLLQMATSIGSYTLATKLAGYLYQQSVTRHGDSDNICLGQDCFRLTFLIAAGLGLLSTLLATILLYRTRGLYRREFDAIVADEEELEAASREDSLINAVHCGGRFGQRTDASRL</sequence>
<comment type="subcellular location">
    <subcellularLocation>
        <location evidence="1">Membrane</location>
        <topology evidence="1">Multi-pass membrane protein</topology>
    </subcellularLocation>
</comment>
<feature type="transmembrane region" description="Helical" evidence="5">
    <location>
        <begin position="153"/>
        <end position="175"/>
    </location>
</feature>
<feature type="domain" description="Nodulin-like" evidence="6">
    <location>
        <begin position="14"/>
        <end position="198"/>
    </location>
</feature>
<reference evidence="8 9" key="1">
    <citation type="journal article" date="2024" name="Nat. Commun.">
        <title>Phylogenomics reveals the evolutionary origins of lichenization in chlorophyte algae.</title>
        <authorList>
            <person name="Puginier C."/>
            <person name="Libourel C."/>
            <person name="Otte J."/>
            <person name="Skaloud P."/>
            <person name="Haon M."/>
            <person name="Grisel S."/>
            <person name="Petersen M."/>
            <person name="Berrin J.G."/>
            <person name="Delaux P.M."/>
            <person name="Dal Grande F."/>
            <person name="Keller J."/>
        </authorList>
    </citation>
    <scope>NUCLEOTIDE SEQUENCE [LARGE SCALE GENOMIC DNA]</scope>
    <source>
        <strain evidence="8 9">SAG 2043</strain>
    </source>
</reference>
<feature type="transmembrane region" description="Helical" evidence="5">
    <location>
        <begin position="330"/>
        <end position="349"/>
    </location>
</feature>
<dbReference type="PANTHER" id="PTHR21576:SF158">
    <property type="entry name" value="RIBOSOMAL RNA-PROCESSING PROTEIN 12-LIKE CONSERVED DOMAIN-CONTAINING PROTEIN"/>
    <property type="match status" value="1"/>
</dbReference>
<dbReference type="SUPFAM" id="SSF103473">
    <property type="entry name" value="MFS general substrate transporter"/>
    <property type="match status" value="1"/>
</dbReference>
<accession>A0AAW1Q862</accession>
<dbReference type="InterPro" id="IPR056555">
    <property type="entry name" value="NFD4_C"/>
</dbReference>
<evidence type="ECO:0000256" key="3">
    <source>
        <dbReference type="ARBA" id="ARBA00022989"/>
    </source>
</evidence>
<feature type="transmembrane region" description="Helical" evidence="5">
    <location>
        <begin position="292"/>
        <end position="310"/>
    </location>
</feature>
<feature type="transmembrane region" description="Helical" evidence="5">
    <location>
        <begin position="386"/>
        <end position="409"/>
    </location>
</feature>
<feature type="transmembrane region" description="Helical" evidence="5">
    <location>
        <begin position="12"/>
        <end position="32"/>
    </location>
</feature>
<dbReference type="InterPro" id="IPR036259">
    <property type="entry name" value="MFS_trans_sf"/>
</dbReference>
<dbReference type="Pfam" id="PF06813">
    <property type="entry name" value="Nodulin-like"/>
    <property type="match status" value="1"/>
</dbReference>
<evidence type="ECO:0000256" key="4">
    <source>
        <dbReference type="ARBA" id="ARBA00023136"/>
    </source>
</evidence>
<evidence type="ECO:0008006" key="10">
    <source>
        <dbReference type="Google" id="ProtNLM"/>
    </source>
</evidence>
<proteinExistence type="predicted"/>
<feature type="transmembrane region" description="Helical" evidence="5">
    <location>
        <begin position="361"/>
        <end position="380"/>
    </location>
</feature>
<evidence type="ECO:0000313" key="9">
    <source>
        <dbReference type="Proteomes" id="UP001489004"/>
    </source>
</evidence>
<feature type="transmembrane region" description="Helical" evidence="5">
    <location>
        <begin position="464"/>
        <end position="487"/>
    </location>
</feature>
<feature type="transmembrane region" description="Helical" evidence="5">
    <location>
        <begin position="108"/>
        <end position="132"/>
    </location>
</feature>
<protein>
    <recommendedName>
        <fullName evidence="10">Nodulin-like domain-containing protein</fullName>
    </recommendedName>
</protein>
<dbReference type="EMBL" id="JALJOR010000004">
    <property type="protein sequence ID" value="KAK9818151.1"/>
    <property type="molecule type" value="Genomic_DNA"/>
</dbReference>
<feature type="transmembrane region" description="Helical" evidence="5">
    <location>
        <begin position="44"/>
        <end position="61"/>
    </location>
</feature>
<dbReference type="AlphaFoldDB" id="A0AAW1Q862"/>
<dbReference type="Gene3D" id="1.20.1250.20">
    <property type="entry name" value="MFS general substrate transporter like domains"/>
    <property type="match status" value="1"/>
</dbReference>
<dbReference type="InterPro" id="IPR010658">
    <property type="entry name" value="Nodulin-like"/>
</dbReference>
<dbReference type="Proteomes" id="UP001489004">
    <property type="component" value="Unassembled WGS sequence"/>
</dbReference>
<evidence type="ECO:0000256" key="1">
    <source>
        <dbReference type="ARBA" id="ARBA00004141"/>
    </source>
</evidence>
<name>A0AAW1Q862_9CHLO</name>
<organism evidence="8 9">
    <name type="scientific">[Myrmecia] bisecta</name>
    <dbReference type="NCBI Taxonomy" id="41462"/>
    <lineage>
        <taxon>Eukaryota</taxon>
        <taxon>Viridiplantae</taxon>
        <taxon>Chlorophyta</taxon>
        <taxon>core chlorophytes</taxon>
        <taxon>Trebouxiophyceae</taxon>
        <taxon>Trebouxiales</taxon>
        <taxon>Trebouxiaceae</taxon>
        <taxon>Myrmecia</taxon>
    </lineage>
</organism>
<comment type="caution">
    <text evidence="8">The sequence shown here is derived from an EMBL/GenBank/DDBJ whole genome shotgun (WGS) entry which is preliminary data.</text>
</comment>
<dbReference type="GO" id="GO:0016020">
    <property type="term" value="C:membrane"/>
    <property type="evidence" value="ECO:0007669"/>
    <property type="project" value="UniProtKB-SubCell"/>
</dbReference>
<evidence type="ECO:0000259" key="7">
    <source>
        <dbReference type="Pfam" id="PF23262"/>
    </source>
</evidence>
<dbReference type="Pfam" id="PF23262">
    <property type="entry name" value="NFD4_C"/>
    <property type="match status" value="1"/>
</dbReference>
<evidence type="ECO:0000259" key="6">
    <source>
        <dbReference type="Pfam" id="PF06813"/>
    </source>
</evidence>
<feature type="transmembrane region" description="Helical" evidence="5">
    <location>
        <begin position="421"/>
        <end position="444"/>
    </location>
</feature>
<gene>
    <name evidence="8" type="ORF">WJX72_007867</name>
</gene>
<feature type="transmembrane region" description="Helical" evidence="5">
    <location>
        <begin position="82"/>
        <end position="102"/>
    </location>
</feature>
<keyword evidence="9" id="KW-1185">Reference proteome</keyword>
<evidence type="ECO:0000313" key="8">
    <source>
        <dbReference type="EMBL" id="KAK9818151.1"/>
    </source>
</evidence>
<feature type="domain" description="NFD4 C-terminal" evidence="7">
    <location>
        <begin position="289"/>
        <end position="493"/>
    </location>
</feature>
<keyword evidence="3 5" id="KW-1133">Transmembrane helix</keyword>
<evidence type="ECO:0000256" key="2">
    <source>
        <dbReference type="ARBA" id="ARBA00022692"/>
    </source>
</evidence>